<feature type="compositionally biased region" description="Low complexity" evidence="7">
    <location>
        <begin position="1417"/>
        <end position="1455"/>
    </location>
</feature>
<evidence type="ECO:0008006" key="10">
    <source>
        <dbReference type="Google" id="ProtNLM"/>
    </source>
</evidence>
<dbReference type="PANTHER" id="PTHR23412:SF6">
    <property type="entry name" value="MESOTHELIN"/>
    <property type="match status" value="1"/>
</dbReference>
<sequence length="1483" mass="162581">MNGHFCDFAVEEFACASLSTLTADGLAALLKCNRSSTTSGSGPAWKLLLTKASQVLDEALDRLTNEVLDPRNPAVSMILNAIQEVRLDYFSPADFSDPAIIQLWFNLRLQPFLSSVSPEFLSCLTTKGLTCSTYQNILQSLTLSKPQMALSTQVSVYTHFIKVFLTRNDTADPSCSLNTTSSGDWLKKNLGGFSDLVPIPELQMLYPRFSPMDALSQLTVRQLAGVAATPGQLTSAAQVNLVMSYVPNQDLPGFFDDFSPVLMGQENLYPSPVRSAMLQVVFDRVNLADVSVSDSTVSLWLQRRLRPLLYNLSPDQVTSFFGILAGRSCNVEQQGIETLNSTISSLSNDTKQQIYNSIIQTLRGPTPLRCYGNNPSLSFYSFLQRSFMGFQFPRLTTFLSLMPQDRIPQLLNSIPPSALGDYLRRPDIVDNSAELSVIYDNYSQTQLFLETEPLPVGVRQATLPIVWPKALSSTTRSEVNAWFDRSLRDYLVFLTKNLISPNVTGKASCPAFQKFVSVLNVYNVTAADFVRRDVYNSIRAYLTSATVPKCYNPSDPELNSTAWFAEYIGGFMPFLTLEDLQTFGSSQVIQVFTVNLLNIALLNQYALPVNLTNYYTELIYLQDSNFNPFLLPMVCQCVAPGPAFSQLTAQQSLIVLQNLTTVCTDLNPQISAALAGNFGNSIDQSVIVALGSESTGMSTGQLKSIRPRDLYLTLGILSSVTGWNDGQARAIIEALLASGLLQIHSTSDLLRLGSLIRGVPPSVFSSISGYELISASQNTSFLANLMSSSQIIQETFVTQIISVSSNSEMIVQNVPDELATEITQVLLVGFSSNSTTVTTLNKKKWKRHQAEIFFEVIGVESATAELGSPNNLSSSVLQGFTCTGVRNIQKVQIKKLVKACQRKGKNRVPLVETQLTCMYNHIKGESDATSFSVYPPDMLLYYDYSLVPQNSCRSYFEQLADADFSVFSPVLSYKQTALFANARSCLGITSSLTKDNVMVLGNMCCTLDGSYITNSDPLILEKLKNCPDLTDAQAAAVQTLLLSGKTQYGDKSTWNGQTLVDLGMLPLYLPSSFYDNFDRKTKQTFLKYFLTVIKSNGVSRQKRRRLKEQLRLSNAKKLKRSIVDGCTVGTITQVTISSDTFPFNYFEISQFNSCLSATTVKDNLDAITMKVDEMEYLRIVLNKLQEAYGAGATIPEDQVQLLGPASRVATIEDINNWSITQIGTLSALMDPSNGQWEPSLAKAIISKYLSKAGNKLGSTELSAITGDNLCSLGIDVLKNISQQSLRYTNALNVSSCTAEKKTVLFTIASQAFITNTRAMDSVSSFQLTQSYLRGADLNYVLSLVGSNVNMDLATFVSMPENVVMNLTVNQVKSLLGANLATLKSYENQNQVQSWIRSQYQSELDTLQIGLTGGKADPTVTSSPTTVATTSSTPTTNTSPTTASGNTLTTTSTTKGDGTRLRADAGFSLLVLLMLFITSQHIVV</sequence>
<evidence type="ECO:0000256" key="7">
    <source>
        <dbReference type="SAM" id="MobiDB-lite"/>
    </source>
</evidence>
<accession>A0A3Q3L8M9</accession>
<dbReference type="Ensembl" id="ENSMAMT00000009908.2">
    <property type="protein sequence ID" value="ENSMAMP00000009657.1"/>
    <property type="gene ID" value="ENSMAMG00000006517.2"/>
</dbReference>
<dbReference type="PANTHER" id="PTHR23412">
    <property type="entry name" value="STEREOCILIN RELATED"/>
    <property type="match status" value="1"/>
</dbReference>
<dbReference type="Proteomes" id="UP000261640">
    <property type="component" value="Unplaced"/>
</dbReference>
<keyword evidence="4" id="KW-0130">Cell adhesion</keyword>
<evidence type="ECO:0000256" key="2">
    <source>
        <dbReference type="ARBA" id="ARBA00011016"/>
    </source>
</evidence>
<keyword evidence="6" id="KW-0325">Glycoprotein</keyword>
<evidence type="ECO:0000313" key="8">
    <source>
        <dbReference type="Ensembl" id="ENSMAMP00000009657.1"/>
    </source>
</evidence>
<dbReference type="InterPro" id="IPR010335">
    <property type="entry name" value="Mesothelin"/>
</dbReference>
<protein>
    <recommendedName>
        <fullName evidence="10">Mesothelin a</fullName>
    </recommendedName>
</protein>
<evidence type="ECO:0000256" key="1">
    <source>
        <dbReference type="ARBA" id="ARBA00004370"/>
    </source>
</evidence>
<evidence type="ECO:0000256" key="5">
    <source>
        <dbReference type="ARBA" id="ARBA00023136"/>
    </source>
</evidence>
<reference evidence="8" key="1">
    <citation type="submission" date="2025-08" db="UniProtKB">
        <authorList>
            <consortium name="Ensembl"/>
        </authorList>
    </citation>
    <scope>IDENTIFICATION</scope>
</reference>
<evidence type="ECO:0000256" key="6">
    <source>
        <dbReference type="ARBA" id="ARBA00023180"/>
    </source>
</evidence>
<evidence type="ECO:0000313" key="9">
    <source>
        <dbReference type="Proteomes" id="UP000261640"/>
    </source>
</evidence>
<organism evidence="8 9">
    <name type="scientific">Mastacembelus armatus</name>
    <name type="common">zig-zag eel</name>
    <dbReference type="NCBI Taxonomy" id="205130"/>
    <lineage>
        <taxon>Eukaryota</taxon>
        <taxon>Metazoa</taxon>
        <taxon>Chordata</taxon>
        <taxon>Craniata</taxon>
        <taxon>Vertebrata</taxon>
        <taxon>Euteleostomi</taxon>
        <taxon>Actinopterygii</taxon>
        <taxon>Neopterygii</taxon>
        <taxon>Teleostei</taxon>
        <taxon>Neoteleostei</taxon>
        <taxon>Acanthomorphata</taxon>
        <taxon>Anabantaria</taxon>
        <taxon>Synbranchiformes</taxon>
        <taxon>Mastacembelidae</taxon>
        <taxon>Mastacembelus</taxon>
    </lineage>
</organism>
<dbReference type="InterPro" id="IPR026664">
    <property type="entry name" value="Stereocilin-rel"/>
</dbReference>
<reference evidence="8" key="2">
    <citation type="submission" date="2025-09" db="UniProtKB">
        <authorList>
            <consortium name="Ensembl"/>
        </authorList>
    </citation>
    <scope>IDENTIFICATION</scope>
</reference>
<keyword evidence="5" id="KW-0472">Membrane</keyword>
<proteinExistence type="inferred from homology"/>
<dbReference type="GO" id="GO:0007160">
    <property type="term" value="P:cell-matrix adhesion"/>
    <property type="evidence" value="ECO:0007669"/>
    <property type="project" value="TreeGrafter"/>
</dbReference>
<comment type="subcellular location">
    <subcellularLocation>
        <location evidence="1">Membrane</location>
    </subcellularLocation>
</comment>
<evidence type="ECO:0000256" key="3">
    <source>
        <dbReference type="ARBA" id="ARBA00022729"/>
    </source>
</evidence>
<keyword evidence="9" id="KW-1185">Reference proteome</keyword>
<comment type="similarity">
    <text evidence="2">Belongs to the mesothelin family.</text>
</comment>
<feature type="region of interest" description="Disordered" evidence="7">
    <location>
        <begin position="1414"/>
        <end position="1455"/>
    </location>
</feature>
<dbReference type="InParanoid" id="A0A3Q3L8M9"/>
<dbReference type="Pfam" id="PF06060">
    <property type="entry name" value="Mesothelin"/>
    <property type="match status" value="1"/>
</dbReference>
<keyword evidence="3" id="KW-0732">Signal</keyword>
<evidence type="ECO:0000256" key="4">
    <source>
        <dbReference type="ARBA" id="ARBA00022889"/>
    </source>
</evidence>
<dbReference type="GeneTree" id="ENSGT00950000182957"/>
<dbReference type="GO" id="GO:0016020">
    <property type="term" value="C:membrane"/>
    <property type="evidence" value="ECO:0007669"/>
    <property type="project" value="UniProtKB-SubCell"/>
</dbReference>
<dbReference type="GO" id="GO:0009986">
    <property type="term" value="C:cell surface"/>
    <property type="evidence" value="ECO:0007669"/>
    <property type="project" value="TreeGrafter"/>
</dbReference>
<name>A0A3Q3L8M9_9TELE</name>